<organism evidence="2 3">
    <name type="scientific">Caryophanon tenue</name>
    <dbReference type="NCBI Taxonomy" id="33978"/>
    <lineage>
        <taxon>Bacteria</taxon>
        <taxon>Bacillati</taxon>
        <taxon>Bacillota</taxon>
        <taxon>Bacilli</taxon>
        <taxon>Bacillales</taxon>
        <taxon>Caryophanaceae</taxon>
        <taxon>Caryophanon</taxon>
    </lineage>
</organism>
<dbReference type="InterPro" id="IPR050678">
    <property type="entry name" value="DNA_Partitioning_ATPase"/>
</dbReference>
<protein>
    <recommendedName>
        <fullName evidence="1">AAA domain-containing protein</fullName>
    </recommendedName>
</protein>
<evidence type="ECO:0000313" key="2">
    <source>
        <dbReference type="EMBL" id="OCS87115.1"/>
    </source>
</evidence>
<proteinExistence type="predicted"/>
<dbReference type="CDD" id="cd02042">
    <property type="entry name" value="ParAB_family"/>
    <property type="match status" value="1"/>
</dbReference>
<dbReference type="RefSeq" id="WP_066543924.1">
    <property type="nucleotide sequence ID" value="NZ_MASJ01000005.1"/>
</dbReference>
<dbReference type="InterPro" id="IPR025669">
    <property type="entry name" value="AAA_dom"/>
</dbReference>
<dbReference type="InterPro" id="IPR027417">
    <property type="entry name" value="P-loop_NTPase"/>
</dbReference>
<comment type="caution">
    <text evidence="2">The sequence shown here is derived from an EMBL/GenBank/DDBJ whole genome shotgun (WGS) entry which is preliminary data.</text>
</comment>
<evidence type="ECO:0000259" key="1">
    <source>
        <dbReference type="Pfam" id="PF13614"/>
    </source>
</evidence>
<dbReference type="PANTHER" id="PTHR13696:SF99">
    <property type="entry name" value="COBYRINIC ACID AC-DIAMIDE SYNTHASE"/>
    <property type="match status" value="1"/>
</dbReference>
<reference evidence="2 3" key="1">
    <citation type="submission" date="2016-07" db="EMBL/GenBank/DDBJ databases">
        <title>Caryophanon tenue genome sequencing.</title>
        <authorList>
            <person name="Verma A."/>
            <person name="Pal Y."/>
            <person name="Krishnamurthi S."/>
        </authorList>
    </citation>
    <scope>NUCLEOTIDE SEQUENCE [LARGE SCALE GENOMIC DNA]</scope>
    <source>
        <strain evidence="2 3">DSM 14152</strain>
    </source>
</reference>
<dbReference type="Proteomes" id="UP000093199">
    <property type="component" value="Unassembled WGS sequence"/>
</dbReference>
<sequence>MAIKITLGNSKGGVGKTTTTCLLAISLAKHFNQRVLVVDFDAQADSTDFLMRTFGVQTDLTNHPSIFDAIKSPKHAAASVLPLDDNLHIIPSGEELSGLDLLLFEKGVFGKFEAGLYLDLVVQQIEHDYDFILFDVPPTSNIQNINAIVASDYYIGVMMTQAKSYRQMAGFLKESDKTATSARNSKYGYEGAKLLGILMYLENKKSNIDYTVISAAIETYGDAILYSRVYERERVKRYDLIPPNPNKFDQHDKKIFAMYDSLAHEILMRVGQLAETEPKLRIQQLLEQAADDLNQQEYDTLAEALDAAQFYRDEIVEERDFTSTQLATALRDLFRDTPTQKRRVVIHRIIDWLQTEQDLKSLVNSVNV</sequence>
<gene>
    <name evidence="2" type="ORF">A6M13_11610</name>
</gene>
<name>A0A1C0YIW2_9BACL</name>
<feature type="domain" description="AAA" evidence="1">
    <location>
        <begin position="4"/>
        <end position="174"/>
    </location>
</feature>
<dbReference type="PANTHER" id="PTHR13696">
    <property type="entry name" value="P-LOOP CONTAINING NUCLEOSIDE TRIPHOSPHATE HYDROLASE"/>
    <property type="match status" value="1"/>
</dbReference>
<dbReference type="Gene3D" id="3.40.50.300">
    <property type="entry name" value="P-loop containing nucleotide triphosphate hydrolases"/>
    <property type="match status" value="1"/>
</dbReference>
<dbReference type="STRING" id="33978.A6M13_11610"/>
<dbReference type="SUPFAM" id="SSF52540">
    <property type="entry name" value="P-loop containing nucleoside triphosphate hydrolases"/>
    <property type="match status" value="1"/>
</dbReference>
<accession>A0A1C0YIW2</accession>
<dbReference type="Pfam" id="PF13614">
    <property type="entry name" value="AAA_31"/>
    <property type="match status" value="1"/>
</dbReference>
<evidence type="ECO:0000313" key="3">
    <source>
        <dbReference type="Proteomes" id="UP000093199"/>
    </source>
</evidence>
<dbReference type="EMBL" id="MASJ01000005">
    <property type="protein sequence ID" value="OCS87115.1"/>
    <property type="molecule type" value="Genomic_DNA"/>
</dbReference>
<keyword evidence="3" id="KW-1185">Reference proteome</keyword>
<dbReference type="AlphaFoldDB" id="A0A1C0YIW2"/>